<reference evidence="2 3" key="1">
    <citation type="submission" date="2024-02" db="EMBL/GenBank/DDBJ databases">
        <authorList>
            <person name="Grouzdev D."/>
        </authorList>
    </citation>
    <scope>NUCLEOTIDE SEQUENCE [LARGE SCALE GENOMIC DNA]</scope>
    <source>
        <strain evidence="2 3">9N</strain>
    </source>
</reference>
<keyword evidence="3" id="KW-1185">Reference proteome</keyword>
<dbReference type="RefSeq" id="WP_332082039.1">
    <property type="nucleotide sequence ID" value="NZ_JAZHYN010000029.1"/>
</dbReference>
<sequence length="316" mass="35707">MTPVELSNPVYSDEDAAREHIESIRWPEGVTCPHCGVVKEGIRPLQGKSMGPGWYYCTSCKDKFTVRMGTIYERSHLPLHKWLLAFRLMASSKKGFSAHQLSRTLNVTYKTAWFVAHRIREAMADHDPEPFGGKDKVVEVDETFQGPSDVTFVNGKGWQKKRGTASKRKIVSLVERGGRAKSVKVEDLTTKTLKKVIFPHVVLDSTLNTDEAQHYKEIGREFASHEAVNHSQGEYARGKASTNHVEGFFSIFKRGMVGTYQHCSEKHLQRYLHEFDFRYSNRVALGVEDGERTSRAIAGANGKRLTYRRVNSGEAA</sequence>
<protein>
    <submittedName>
        <fullName evidence="2">IS1595 family transposase</fullName>
    </submittedName>
</protein>
<dbReference type="PANTHER" id="PTHR47163">
    <property type="entry name" value="DDE_TNP_IS1595 DOMAIN-CONTAINING PROTEIN"/>
    <property type="match status" value="1"/>
</dbReference>
<proteinExistence type="predicted"/>
<dbReference type="InterPro" id="IPR024445">
    <property type="entry name" value="Tnp_ISXO2-like"/>
</dbReference>
<evidence type="ECO:0000313" key="3">
    <source>
        <dbReference type="Proteomes" id="UP001350748"/>
    </source>
</evidence>
<feature type="domain" description="ISXO2-like transposase" evidence="1">
    <location>
        <begin position="130"/>
        <end position="280"/>
    </location>
</feature>
<evidence type="ECO:0000259" key="1">
    <source>
        <dbReference type="SMART" id="SM01126"/>
    </source>
</evidence>
<accession>A0ABU7XIJ2</accession>
<dbReference type="PANTHER" id="PTHR47163:SF2">
    <property type="entry name" value="SI:DKEY-17M8.2"/>
    <property type="match status" value="1"/>
</dbReference>
<evidence type="ECO:0000313" key="2">
    <source>
        <dbReference type="EMBL" id="MEF3367010.1"/>
    </source>
</evidence>
<dbReference type="Pfam" id="PF12760">
    <property type="entry name" value="Zn_ribbon_IS1595"/>
    <property type="match status" value="1"/>
</dbReference>
<dbReference type="Proteomes" id="UP001350748">
    <property type="component" value="Unassembled WGS sequence"/>
</dbReference>
<comment type="caution">
    <text evidence="2">The sequence shown here is derived from an EMBL/GenBank/DDBJ whole genome shotgun (WGS) entry which is preliminary data.</text>
</comment>
<gene>
    <name evidence="2" type="ORF">V3H18_10740</name>
</gene>
<dbReference type="EMBL" id="JAZHYN010000029">
    <property type="protein sequence ID" value="MEF3367010.1"/>
    <property type="molecule type" value="Genomic_DNA"/>
</dbReference>
<dbReference type="InterPro" id="IPR053164">
    <property type="entry name" value="IS1016-like_transposase"/>
</dbReference>
<dbReference type="Pfam" id="PF12762">
    <property type="entry name" value="DDE_Tnp_IS1595"/>
    <property type="match status" value="1"/>
</dbReference>
<name>A0ABU7XIJ2_9HYPH</name>
<dbReference type="InterPro" id="IPR024442">
    <property type="entry name" value="Transposase_Zn_ribbon"/>
</dbReference>
<dbReference type="SMART" id="SM01126">
    <property type="entry name" value="DDE_Tnp_IS1595"/>
    <property type="match status" value="1"/>
</dbReference>
<dbReference type="NCBIfam" id="NF033547">
    <property type="entry name" value="transpos_IS1595"/>
    <property type="match status" value="1"/>
</dbReference>
<organism evidence="2 3">
    <name type="scientific">Methylocystis borbori</name>
    <dbReference type="NCBI Taxonomy" id="3118750"/>
    <lineage>
        <taxon>Bacteria</taxon>
        <taxon>Pseudomonadati</taxon>
        <taxon>Pseudomonadota</taxon>
        <taxon>Alphaproteobacteria</taxon>
        <taxon>Hyphomicrobiales</taxon>
        <taxon>Methylocystaceae</taxon>
        <taxon>Methylocystis</taxon>
    </lineage>
</organism>